<evidence type="ECO:0000313" key="1">
    <source>
        <dbReference type="EMBL" id="NDL25963.1"/>
    </source>
</evidence>
<dbReference type="EMBL" id="WSFE01000016">
    <property type="protein sequence ID" value="NDL25963.1"/>
    <property type="molecule type" value="Genomic_DNA"/>
</dbReference>
<sequence length="84" mass="9652">MKLIKSLPIETKTVDYFGIQLTVLRFIKYLAADKDGIIYAYLKEPRSNDGLWLESSSATFDYFSMPVAIVDLKDIDWKDTLVNV</sequence>
<evidence type="ECO:0000313" key="2">
    <source>
        <dbReference type="Proteomes" id="UP000470051"/>
    </source>
</evidence>
<name>A0ABX0B3G4_9GAMM</name>
<protein>
    <submittedName>
        <fullName evidence="1">Uncharacterized protein</fullName>
    </submittedName>
</protein>
<organism evidence="1 2">
    <name type="scientific">Photorhabdus kayaii</name>
    <dbReference type="NCBI Taxonomy" id="230088"/>
    <lineage>
        <taxon>Bacteria</taxon>
        <taxon>Pseudomonadati</taxon>
        <taxon>Pseudomonadota</taxon>
        <taxon>Gammaproteobacteria</taxon>
        <taxon>Enterobacterales</taxon>
        <taxon>Morganellaceae</taxon>
        <taxon>Photorhabdus</taxon>
    </lineage>
</organism>
<proteinExistence type="predicted"/>
<accession>A0ABX0B3G4</accession>
<reference evidence="1 2" key="1">
    <citation type="submission" date="2019-12" db="EMBL/GenBank/DDBJ databases">
        <title>Engineering Photorhabdus to improve their lethality against agricultural pests.</title>
        <authorList>
            <person name="Machado R.A.R."/>
        </authorList>
    </citation>
    <scope>NUCLEOTIDE SEQUENCE [LARGE SCALE GENOMIC DNA]</scope>
    <source>
        <strain evidence="1 2">M-HU2</strain>
    </source>
</reference>
<comment type="caution">
    <text evidence="1">The sequence shown here is derived from an EMBL/GenBank/DDBJ whole genome shotgun (WGS) entry which is preliminary data.</text>
</comment>
<gene>
    <name evidence="1" type="ORF">GPY42_12505</name>
</gene>
<dbReference type="Proteomes" id="UP000470051">
    <property type="component" value="Unassembled WGS sequence"/>
</dbReference>
<dbReference type="RefSeq" id="WP_113042426.1">
    <property type="nucleotide sequence ID" value="NZ_CAWPKC010000016.1"/>
</dbReference>
<keyword evidence="2" id="KW-1185">Reference proteome</keyword>